<sequence length="507" mass="56277">MATVPEGFQSTNNEGMGKMGWGNLKEIPQCMWSIRRFRWLRSLSPSLWRARGGKSITFLGVLLLSLTWGLPKAPEYSKSFEWSWTLQLKDTVEWLWTLQLEGKVLADGDSDAVYELVNRMRFDTPPETWRESALRVGGLELRERDLRGANLRRTKLPNAILADVDLRGADLTEAKLPWTKLEEVNMQETTLSGTVLYEAKLSDVDLTGSEAENIDLRGAKIIDVILVNAKWNKARLDDARLDSVDATDIDLTRASLRNTDLAGARLDGALLTNATMQGAILDGASLEKADLNLAKMPGAVLSRANLKGAYLNGADLRGAALRAAIFGDDTEFQRADLTGTDLRETTLRLADLEEAKLGLADLRGVDLRAPLPISLKRTTLESRPGTWDNIQETPCRSRAGNKQDQSCLDQWKARIPPDQPCLMTKAWGPCLGEQDLEKYDEHLAGFLTDLACENQSIARAVVKRIELAGKETSERPLVDLLAKRLHVRKCPVLSELSTKIEGAFEGR</sequence>
<dbReference type="AlphaFoldDB" id="A0A450UUL8"/>
<dbReference type="PANTHER" id="PTHR14136">
    <property type="entry name" value="BTB_POZ DOMAIN-CONTAINING PROTEIN KCTD9"/>
    <property type="match status" value="1"/>
</dbReference>
<organism evidence="1">
    <name type="scientific">Candidatus Kentrum sp. LFY</name>
    <dbReference type="NCBI Taxonomy" id="2126342"/>
    <lineage>
        <taxon>Bacteria</taxon>
        <taxon>Pseudomonadati</taxon>
        <taxon>Pseudomonadota</taxon>
        <taxon>Gammaproteobacteria</taxon>
        <taxon>Candidatus Kentrum</taxon>
    </lineage>
</organism>
<name>A0A450UUL8_9GAMM</name>
<evidence type="ECO:0000313" key="1">
    <source>
        <dbReference type="EMBL" id="VFJ96186.1"/>
    </source>
</evidence>
<reference evidence="1" key="1">
    <citation type="submission" date="2019-02" db="EMBL/GenBank/DDBJ databases">
        <authorList>
            <person name="Gruber-Vodicka R. H."/>
            <person name="Seah K. B. B."/>
        </authorList>
    </citation>
    <scope>NUCLEOTIDE SEQUENCE</scope>
    <source>
        <strain evidence="1">BECK_M7</strain>
    </source>
</reference>
<dbReference type="InterPro" id="IPR051082">
    <property type="entry name" value="Pentapeptide-BTB/POZ_domain"/>
</dbReference>
<dbReference type="SUPFAM" id="SSF141571">
    <property type="entry name" value="Pentapeptide repeat-like"/>
    <property type="match status" value="2"/>
</dbReference>
<dbReference type="Pfam" id="PF00805">
    <property type="entry name" value="Pentapeptide"/>
    <property type="match status" value="4"/>
</dbReference>
<dbReference type="Gene3D" id="2.160.20.80">
    <property type="entry name" value="E3 ubiquitin-protein ligase SopA"/>
    <property type="match status" value="2"/>
</dbReference>
<dbReference type="PANTHER" id="PTHR14136:SF17">
    <property type="entry name" value="BTB_POZ DOMAIN-CONTAINING PROTEIN KCTD9"/>
    <property type="match status" value="1"/>
</dbReference>
<dbReference type="EMBL" id="CAADFF010000081">
    <property type="protein sequence ID" value="VFJ96186.1"/>
    <property type="molecule type" value="Genomic_DNA"/>
</dbReference>
<gene>
    <name evidence="1" type="ORF">BECKLFY1418B_GA0070995_10816</name>
</gene>
<dbReference type="InterPro" id="IPR001646">
    <property type="entry name" value="5peptide_repeat"/>
</dbReference>
<protein>
    <submittedName>
        <fullName evidence="1">Uncharacterized protein YjbI, contains pentapeptide repeats</fullName>
    </submittedName>
</protein>
<accession>A0A450UUL8</accession>
<proteinExistence type="predicted"/>